<name>A0A2H3AWM8_9AGAR</name>
<dbReference type="EMBL" id="KZ293508">
    <property type="protein sequence ID" value="PBK59252.1"/>
    <property type="molecule type" value="Genomic_DNA"/>
</dbReference>
<evidence type="ECO:0000256" key="2">
    <source>
        <dbReference type="SAM" id="SignalP"/>
    </source>
</evidence>
<protein>
    <submittedName>
        <fullName evidence="3">Uncharacterized protein</fullName>
    </submittedName>
</protein>
<evidence type="ECO:0000313" key="3">
    <source>
        <dbReference type="EMBL" id="PBK59252.1"/>
    </source>
</evidence>
<dbReference type="AlphaFoldDB" id="A0A2H3AWM8"/>
<dbReference type="Proteomes" id="UP000218334">
    <property type="component" value="Unassembled WGS sequence"/>
</dbReference>
<evidence type="ECO:0000256" key="1">
    <source>
        <dbReference type="SAM" id="MobiDB-lite"/>
    </source>
</evidence>
<gene>
    <name evidence="3" type="ORF">ARMSODRAFT_804457</name>
</gene>
<keyword evidence="4" id="KW-1185">Reference proteome</keyword>
<keyword evidence="2" id="KW-0732">Signal</keyword>
<proteinExistence type="predicted"/>
<sequence>MPFLITLSFLFLPTLRLSHLNRRIDAYDSLINLQSPTKNEGRAGPPSDSEDPDLGPLYAPVIPPTSSQRISHMHKSPPPASELYALFSLLVT</sequence>
<reference evidence="4" key="1">
    <citation type="journal article" date="2017" name="Nat. Ecol. Evol.">
        <title>Genome expansion and lineage-specific genetic innovations in the forest pathogenic fungi Armillaria.</title>
        <authorList>
            <person name="Sipos G."/>
            <person name="Prasanna A.N."/>
            <person name="Walter M.C."/>
            <person name="O'Connor E."/>
            <person name="Balint B."/>
            <person name="Krizsan K."/>
            <person name="Kiss B."/>
            <person name="Hess J."/>
            <person name="Varga T."/>
            <person name="Slot J."/>
            <person name="Riley R."/>
            <person name="Boka B."/>
            <person name="Rigling D."/>
            <person name="Barry K."/>
            <person name="Lee J."/>
            <person name="Mihaltcheva S."/>
            <person name="LaButti K."/>
            <person name="Lipzen A."/>
            <person name="Waldron R."/>
            <person name="Moloney N.M."/>
            <person name="Sperisen C."/>
            <person name="Kredics L."/>
            <person name="Vagvoelgyi C."/>
            <person name="Patrignani A."/>
            <person name="Fitzpatrick D."/>
            <person name="Nagy I."/>
            <person name="Doyle S."/>
            <person name="Anderson J.B."/>
            <person name="Grigoriev I.V."/>
            <person name="Gueldener U."/>
            <person name="Muensterkoetter M."/>
            <person name="Nagy L.G."/>
        </authorList>
    </citation>
    <scope>NUCLEOTIDE SEQUENCE [LARGE SCALE GENOMIC DNA]</scope>
    <source>
        <strain evidence="4">28-4</strain>
    </source>
</reference>
<organism evidence="3 4">
    <name type="scientific">Armillaria solidipes</name>
    <dbReference type="NCBI Taxonomy" id="1076256"/>
    <lineage>
        <taxon>Eukaryota</taxon>
        <taxon>Fungi</taxon>
        <taxon>Dikarya</taxon>
        <taxon>Basidiomycota</taxon>
        <taxon>Agaricomycotina</taxon>
        <taxon>Agaricomycetes</taxon>
        <taxon>Agaricomycetidae</taxon>
        <taxon>Agaricales</taxon>
        <taxon>Marasmiineae</taxon>
        <taxon>Physalacriaceae</taxon>
        <taxon>Armillaria</taxon>
    </lineage>
</organism>
<evidence type="ECO:0000313" key="4">
    <source>
        <dbReference type="Proteomes" id="UP000218334"/>
    </source>
</evidence>
<accession>A0A2H3AWM8</accession>
<feature type="signal peptide" evidence="2">
    <location>
        <begin position="1"/>
        <end position="18"/>
    </location>
</feature>
<feature type="region of interest" description="Disordered" evidence="1">
    <location>
        <begin position="35"/>
        <end position="60"/>
    </location>
</feature>
<feature type="chain" id="PRO_5013803223" evidence="2">
    <location>
        <begin position="19"/>
        <end position="92"/>
    </location>
</feature>